<dbReference type="STRING" id="1004156.AYP45_00410"/>
<keyword evidence="4" id="KW-0234">DNA repair</keyword>
<feature type="compositionally biased region" description="Polar residues" evidence="5">
    <location>
        <begin position="383"/>
        <end position="395"/>
    </location>
</feature>
<reference evidence="7 8" key="1">
    <citation type="journal article" date="2017" name="Water Res.">
        <title>Discovery and metagenomic analysis of an anammox bacterial enrichment related to Candidatus "Brocadia caroliniensis" in a full-scale glycerol-fed nitritation-denitritation separate centrate treatment process.</title>
        <authorList>
            <person name="Park H."/>
            <person name="Brotto A.C."/>
            <person name="van Loosdrecht M.C."/>
            <person name="Chandran K."/>
        </authorList>
    </citation>
    <scope>NUCLEOTIDE SEQUENCE [LARGE SCALE GENOMIC DNA]</scope>
    <source>
        <strain evidence="7">26THWARD</strain>
    </source>
</reference>
<comment type="similarity">
    <text evidence="1">Belongs to the DNA mismatch repair MutL/HexB family.</text>
</comment>
<dbReference type="InterPro" id="IPR013507">
    <property type="entry name" value="DNA_mismatch_S5_2-like"/>
</dbReference>
<dbReference type="Gene3D" id="3.30.230.10">
    <property type="match status" value="1"/>
</dbReference>
<evidence type="ECO:0000256" key="5">
    <source>
        <dbReference type="SAM" id="MobiDB-lite"/>
    </source>
</evidence>
<dbReference type="GO" id="GO:0030983">
    <property type="term" value="F:mismatched DNA binding"/>
    <property type="evidence" value="ECO:0007669"/>
    <property type="project" value="InterPro"/>
</dbReference>
<dbReference type="PROSITE" id="PS00058">
    <property type="entry name" value="DNA_MISMATCH_REPAIR_1"/>
    <property type="match status" value="1"/>
</dbReference>
<proteinExistence type="inferred from homology"/>
<dbReference type="InterPro" id="IPR014762">
    <property type="entry name" value="DNA_mismatch_repair_CS"/>
</dbReference>
<dbReference type="InterPro" id="IPR036890">
    <property type="entry name" value="HATPase_C_sf"/>
</dbReference>
<feature type="compositionally biased region" description="Basic and acidic residues" evidence="5">
    <location>
        <begin position="399"/>
        <end position="428"/>
    </location>
</feature>
<dbReference type="SMART" id="SM01340">
    <property type="entry name" value="DNA_mis_repair"/>
    <property type="match status" value="1"/>
</dbReference>
<keyword evidence="3" id="KW-0227">DNA damage</keyword>
<dbReference type="GO" id="GO:0140664">
    <property type="term" value="F:ATP-dependent DNA damage sensor activity"/>
    <property type="evidence" value="ECO:0007669"/>
    <property type="project" value="InterPro"/>
</dbReference>
<dbReference type="CDD" id="cd16926">
    <property type="entry name" value="HATPase_MutL-MLH-PMS-like"/>
    <property type="match status" value="1"/>
</dbReference>
<dbReference type="SUPFAM" id="SSF54211">
    <property type="entry name" value="Ribosomal protein S5 domain 2-like"/>
    <property type="match status" value="1"/>
</dbReference>
<name>A0A1V4AXY5_9BACT</name>
<feature type="domain" description="DNA mismatch repair protein S5" evidence="6">
    <location>
        <begin position="209"/>
        <end position="327"/>
    </location>
</feature>
<gene>
    <name evidence="7" type="ORF">AYP45_00410</name>
</gene>
<dbReference type="CDD" id="cd00782">
    <property type="entry name" value="MutL_Trans"/>
    <property type="match status" value="1"/>
</dbReference>
<dbReference type="Pfam" id="PF01119">
    <property type="entry name" value="DNA_mis_repair"/>
    <property type="match status" value="1"/>
</dbReference>
<dbReference type="InterPro" id="IPR014721">
    <property type="entry name" value="Ribsml_uS5_D2-typ_fold_subgr"/>
</dbReference>
<comment type="caution">
    <text evidence="7">The sequence shown here is derived from an EMBL/GenBank/DDBJ whole genome shotgun (WGS) entry which is preliminary data.</text>
</comment>
<organism evidence="7 8">
    <name type="scientific">Candidatus Brocadia carolinensis</name>
    <dbReference type="NCBI Taxonomy" id="1004156"/>
    <lineage>
        <taxon>Bacteria</taxon>
        <taxon>Pseudomonadati</taxon>
        <taxon>Planctomycetota</taxon>
        <taxon>Candidatus Brocadiia</taxon>
        <taxon>Candidatus Brocadiales</taxon>
        <taxon>Candidatus Brocadiaceae</taxon>
        <taxon>Candidatus Brocadia</taxon>
    </lineage>
</organism>
<dbReference type="InterPro" id="IPR002099">
    <property type="entry name" value="MutL/Mlh/PMS"/>
</dbReference>
<dbReference type="PANTHER" id="PTHR10073:SF12">
    <property type="entry name" value="DNA MISMATCH REPAIR PROTEIN MLH1"/>
    <property type="match status" value="1"/>
</dbReference>
<evidence type="ECO:0000256" key="1">
    <source>
        <dbReference type="ARBA" id="ARBA00006082"/>
    </source>
</evidence>
<dbReference type="Pfam" id="PF13589">
    <property type="entry name" value="HATPase_c_3"/>
    <property type="match status" value="1"/>
</dbReference>
<evidence type="ECO:0000256" key="2">
    <source>
        <dbReference type="ARBA" id="ARBA00021975"/>
    </source>
</evidence>
<dbReference type="InterPro" id="IPR020568">
    <property type="entry name" value="Ribosomal_Su5_D2-typ_SF"/>
</dbReference>
<evidence type="ECO:0000313" key="7">
    <source>
        <dbReference type="EMBL" id="OOP57995.1"/>
    </source>
</evidence>
<dbReference type="GO" id="GO:0006298">
    <property type="term" value="P:mismatch repair"/>
    <property type="evidence" value="ECO:0007669"/>
    <property type="project" value="InterPro"/>
</dbReference>
<dbReference type="InterPro" id="IPR038973">
    <property type="entry name" value="MutL/Mlh/Pms-like"/>
</dbReference>
<dbReference type="GO" id="GO:0016887">
    <property type="term" value="F:ATP hydrolysis activity"/>
    <property type="evidence" value="ECO:0007669"/>
    <property type="project" value="InterPro"/>
</dbReference>
<dbReference type="Proteomes" id="UP000189681">
    <property type="component" value="Unassembled WGS sequence"/>
</dbReference>
<dbReference type="GO" id="GO:0032300">
    <property type="term" value="C:mismatch repair complex"/>
    <property type="evidence" value="ECO:0007669"/>
    <property type="project" value="InterPro"/>
</dbReference>
<evidence type="ECO:0000259" key="6">
    <source>
        <dbReference type="SMART" id="SM01340"/>
    </source>
</evidence>
<dbReference type="Gene3D" id="3.30.565.10">
    <property type="entry name" value="Histidine kinase-like ATPase, C-terminal domain"/>
    <property type="match status" value="1"/>
</dbReference>
<feature type="region of interest" description="Disordered" evidence="5">
    <location>
        <begin position="375"/>
        <end position="452"/>
    </location>
</feature>
<dbReference type="SUPFAM" id="SSF55874">
    <property type="entry name" value="ATPase domain of HSP90 chaperone/DNA topoisomerase II/histidine kinase"/>
    <property type="match status" value="1"/>
</dbReference>
<sequence length="465" mass="51789">MSHIKILPALVINKIAAGEVIDRPAAVVKELIENSIDAMASKIDTYLEDGGRKMIRISDDGIGMDAEDLSLAFQSHATSKLLNADDLFAIHTLGFRGEALPSIGAVSRASIISRTKGSIQGAEIAIDGGVLGQIKDCGAPEGTQVEVGDLFFNVPVRKKFLRTIPTEMAYISEVLTRFALSYPAIHFTLMHNARTVFNLPPVRETAERIATFFGDEMRNSLIPVFLREEMFTLSGYIAPPFFDKANARMQFIFLNGRYIKDSAIFRAINESYHGKLMHKRYPIVFLFLQLDPSEVDVNVHPTKTEVRFRNTSTIYNYVLSALKEGLNKSAPKSSEVASFSQRPEMESAKAEDAGFVKRSLWKQFSLRKTDEIRDTKGDADIPSSFSGTSTSNLNADTPFHNREILPPLSERHKDVNTEELLSARKSETDSTAQTPETPDRTENTFSAEGVKKKKGIFSNPQCFYR</sequence>
<protein>
    <recommendedName>
        <fullName evidence="2">DNA mismatch repair protein MutL</fullName>
    </recommendedName>
</protein>
<evidence type="ECO:0000256" key="3">
    <source>
        <dbReference type="ARBA" id="ARBA00022763"/>
    </source>
</evidence>
<dbReference type="GO" id="GO:0005524">
    <property type="term" value="F:ATP binding"/>
    <property type="evidence" value="ECO:0007669"/>
    <property type="project" value="InterPro"/>
</dbReference>
<dbReference type="FunFam" id="3.30.565.10:FF:000003">
    <property type="entry name" value="DNA mismatch repair endonuclease MutL"/>
    <property type="match status" value="1"/>
</dbReference>
<evidence type="ECO:0000313" key="8">
    <source>
        <dbReference type="Proteomes" id="UP000189681"/>
    </source>
</evidence>
<dbReference type="AlphaFoldDB" id="A0A1V4AXY5"/>
<dbReference type="NCBIfam" id="TIGR00585">
    <property type="entry name" value="mutl"/>
    <property type="match status" value="1"/>
</dbReference>
<evidence type="ECO:0000256" key="4">
    <source>
        <dbReference type="ARBA" id="ARBA00023204"/>
    </source>
</evidence>
<dbReference type="EMBL" id="AYTS01000004">
    <property type="protein sequence ID" value="OOP57995.1"/>
    <property type="molecule type" value="Genomic_DNA"/>
</dbReference>
<dbReference type="PANTHER" id="PTHR10073">
    <property type="entry name" value="DNA MISMATCH REPAIR PROTEIN MLH, PMS, MUTL"/>
    <property type="match status" value="1"/>
</dbReference>
<accession>A0A1V4AXY5</accession>